<dbReference type="EMBL" id="JPVT01000084">
    <property type="protein sequence ID" value="KFN91622.1"/>
    <property type="molecule type" value="Genomic_DNA"/>
</dbReference>
<sequence>MDGYSNDVIDVCKGKFLNHLQAMILYITCFKKRRFLAKNLDERL</sequence>
<reference evidence="1 2" key="1">
    <citation type="submission" date="2014-08" db="EMBL/GenBank/DDBJ databases">
        <title>Genome sequence of Tetragenococcus muriaticus.</title>
        <authorList>
            <person name="Chuea-nongthon C."/>
            <person name="Rodtong S."/>
            <person name="Yongsawatdigul J."/>
            <person name="Steele J.L."/>
            <person name="Liu X.-y."/>
            <person name="Speers J."/>
            <person name="Glasner J.D."/>
            <person name="Neeno-Eckwall E.C."/>
        </authorList>
    </citation>
    <scope>NUCLEOTIDE SEQUENCE [LARGE SCALE GENOMIC DNA]</scope>
    <source>
        <strain evidence="1 2">3MR10-3</strain>
    </source>
</reference>
<dbReference type="Proteomes" id="UP000029381">
    <property type="component" value="Unassembled WGS sequence"/>
</dbReference>
<dbReference type="PATRIC" id="fig|1302648.3.peg.912"/>
<comment type="caution">
    <text evidence="1">The sequence shown here is derived from an EMBL/GenBank/DDBJ whole genome shotgun (WGS) entry which is preliminary data.</text>
</comment>
<protein>
    <submittedName>
        <fullName evidence="1">Uncharacterized protein</fullName>
    </submittedName>
</protein>
<organism evidence="1 2">
    <name type="scientific">Tetragenococcus muriaticus 3MR10-3</name>
    <dbReference type="NCBI Taxonomy" id="1302648"/>
    <lineage>
        <taxon>Bacteria</taxon>
        <taxon>Bacillati</taxon>
        <taxon>Bacillota</taxon>
        <taxon>Bacilli</taxon>
        <taxon>Lactobacillales</taxon>
        <taxon>Enterococcaceae</taxon>
        <taxon>Tetragenococcus</taxon>
    </lineage>
</organism>
<evidence type="ECO:0000313" key="2">
    <source>
        <dbReference type="Proteomes" id="UP000029381"/>
    </source>
</evidence>
<name>A0A091C676_9ENTE</name>
<dbReference type="AlphaFoldDB" id="A0A091C676"/>
<accession>A0A091C676</accession>
<proteinExistence type="predicted"/>
<evidence type="ECO:0000313" key="1">
    <source>
        <dbReference type="EMBL" id="KFN91622.1"/>
    </source>
</evidence>
<keyword evidence="2" id="KW-1185">Reference proteome</keyword>
<gene>
    <name evidence="1" type="ORF">TMU3MR103_0939</name>
</gene>